<dbReference type="OrthoDB" id="4734544at2"/>
<dbReference type="AlphaFoldDB" id="A0A2A2ZM53"/>
<organism evidence="1 2">
    <name type="scientific">Mycobacterium avium</name>
    <dbReference type="NCBI Taxonomy" id="1764"/>
    <lineage>
        <taxon>Bacteria</taxon>
        <taxon>Bacillati</taxon>
        <taxon>Actinomycetota</taxon>
        <taxon>Actinomycetes</taxon>
        <taxon>Mycobacteriales</taxon>
        <taxon>Mycobacteriaceae</taxon>
        <taxon>Mycobacterium</taxon>
        <taxon>Mycobacterium avium complex (MAC)</taxon>
    </lineage>
</organism>
<name>A0A2A2ZM53_MYCAV</name>
<protein>
    <submittedName>
        <fullName evidence="1">Uncharacterized protein</fullName>
    </submittedName>
</protein>
<evidence type="ECO:0000313" key="2">
    <source>
        <dbReference type="Proteomes" id="UP000217768"/>
    </source>
</evidence>
<accession>A0A2A2ZM53</accession>
<reference evidence="1 2" key="1">
    <citation type="submission" date="2017-08" db="EMBL/GenBank/DDBJ databases">
        <title>Phylogenetic analysis of Mycobacterium avium complex whole genomes.</title>
        <authorList>
            <person name="Caverly L.J."/>
            <person name="Spilker T."/>
            <person name="Lipuma J."/>
        </authorList>
    </citation>
    <scope>NUCLEOTIDE SEQUENCE [LARGE SCALE GENOMIC DNA]</scope>
    <source>
        <strain evidence="1 2">FLAC0165</strain>
    </source>
</reference>
<gene>
    <name evidence="1" type="ORF">CKJ66_06655</name>
</gene>
<comment type="caution">
    <text evidence="1">The sequence shown here is derived from an EMBL/GenBank/DDBJ whole genome shotgun (WGS) entry which is preliminary data.</text>
</comment>
<evidence type="ECO:0000313" key="1">
    <source>
        <dbReference type="EMBL" id="PBA27576.1"/>
    </source>
</evidence>
<dbReference type="EMBL" id="NSFD01000008">
    <property type="protein sequence ID" value="PBA27576.1"/>
    <property type="molecule type" value="Genomic_DNA"/>
</dbReference>
<proteinExistence type="predicted"/>
<sequence length="110" mass="11700">MTTHTCTGCGLETRYSYGRTCLGCGQQTRRPYGSWPDRHPRAAVAFAAPARIVYLGERNPTAAMALGVPGTLIALAAVAAYPFVFVPALILLSVALLASARYLETHSSSK</sequence>
<dbReference type="Proteomes" id="UP000217768">
    <property type="component" value="Unassembled WGS sequence"/>
</dbReference>
<dbReference type="GeneID" id="75268913"/>
<dbReference type="RefSeq" id="WP_023861826.1">
    <property type="nucleotide sequence ID" value="NZ_CP016396.1"/>
</dbReference>